<sequence>ISQAGETQESLQASWVKLHLHNNENGSSVSASVSIYNGDMKKILLISSMSRDRDRSKSSPCYTLHLSKIISRENKKLKASLKTKLR</sequence>
<dbReference type="Ensembl" id="ENSPTET00000037805.1">
    <property type="protein sequence ID" value="ENSPTEP00000026913.1"/>
    <property type="gene ID" value="ENSPTEG00000026867.1"/>
</dbReference>
<organism evidence="1 2">
    <name type="scientific">Piliocolobus tephrosceles</name>
    <name type="common">Ugandan red Colobus</name>
    <dbReference type="NCBI Taxonomy" id="591936"/>
    <lineage>
        <taxon>Eukaryota</taxon>
        <taxon>Metazoa</taxon>
        <taxon>Chordata</taxon>
        <taxon>Craniata</taxon>
        <taxon>Vertebrata</taxon>
        <taxon>Euteleostomi</taxon>
        <taxon>Mammalia</taxon>
        <taxon>Eutheria</taxon>
        <taxon>Euarchontoglires</taxon>
        <taxon>Primates</taxon>
        <taxon>Haplorrhini</taxon>
        <taxon>Catarrhini</taxon>
        <taxon>Cercopithecidae</taxon>
        <taxon>Colobinae</taxon>
        <taxon>Piliocolobus</taxon>
    </lineage>
</organism>
<accession>A0A8C9HVS9</accession>
<evidence type="ECO:0000313" key="2">
    <source>
        <dbReference type="Proteomes" id="UP000694416"/>
    </source>
</evidence>
<proteinExistence type="predicted"/>
<name>A0A8C9HVS9_9PRIM</name>
<reference evidence="1" key="2">
    <citation type="submission" date="2025-09" db="UniProtKB">
        <authorList>
            <consortium name="Ensembl"/>
        </authorList>
    </citation>
    <scope>IDENTIFICATION</scope>
</reference>
<reference evidence="1" key="1">
    <citation type="submission" date="2025-08" db="UniProtKB">
        <authorList>
            <consortium name="Ensembl"/>
        </authorList>
    </citation>
    <scope>IDENTIFICATION</scope>
</reference>
<dbReference type="Proteomes" id="UP000694416">
    <property type="component" value="Unplaced"/>
</dbReference>
<protein>
    <submittedName>
        <fullName evidence="1">Uncharacterized protein</fullName>
    </submittedName>
</protein>
<evidence type="ECO:0000313" key="1">
    <source>
        <dbReference type="Ensembl" id="ENSPTEP00000026913.1"/>
    </source>
</evidence>
<dbReference type="AlphaFoldDB" id="A0A8C9HVS9"/>
<keyword evidence="2" id="KW-1185">Reference proteome</keyword>